<dbReference type="EMBL" id="BAAAKV010000154">
    <property type="protein sequence ID" value="GAA1203267.1"/>
    <property type="molecule type" value="Genomic_DNA"/>
</dbReference>
<gene>
    <name evidence="6" type="ORF">GCM10009654_68650</name>
</gene>
<protein>
    <submittedName>
        <fullName evidence="6">UTRA domain-containing protein</fullName>
    </submittedName>
</protein>
<dbReference type="SUPFAM" id="SSF46785">
    <property type="entry name" value="Winged helix' DNA-binding domain"/>
    <property type="match status" value="1"/>
</dbReference>
<comment type="caution">
    <text evidence="6">The sequence shown here is derived from an EMBL/GenBank/DDBJ whole genome shotgun (WGS) entry which is preliminary data.</text>
</comment>
<evidence type="ECO:0000313" key="7">
    <source>
        <dbReference type="Proteomes" id="UP001501371"/>
    </source>
</evidence>
<dbReference type="PANTHER" id="PTHR44846:SF17">
    <property type="entry name" value="GNTR-FAMILY TRANSCRIPTIONAL REGULATOR"/>
    <property type="match status" value="1"/>
</dbReference>
<dbReference type="InterPro" id="IPR036390">
    <property type="entry name" value="WH_DNA-bd_sf"/>
</dbReference>
<reference evidence="7" key="1">
    <citation type="journal article" date="2019" name="Int. J. Syst. Evol. Microbiol.">
        <title>The Global Catalogue of Microorganisms (GCM) 10K type strain sequencing project: providing services to taxonomists for standard genome sequencing and annotation.</title>
        <authorList>
            <consortium name="The Broad Institute Genomics Platform"/>
            <consortium name="The Broad Institute Genome Sequencing Center for Infectious Disease"/>
            <person name="Wu L."/>
            <person name="Ma J."/>
        </authorList>
    </citation>
    <scope>NUCLEOTIDE SEQUENCE [LARGE SCALE GENOMIC DNA]</scope>
    <source>
        <strain evidence="7">JCM 12696</strain>
    </source>
</reference>
<dbReference type="Pfam" id="PF07702">
    <property type="entry name" value="UTRA"/>
    <property type="match status" value="1"/>
</dbReference>
<dbReference type="SUPFAM" id="SSF64288">
    <property type="entry name" value="Chorismate lyase-like"/>
    <property type="match status" value="1"/>
</dbReference>
<dbReference type="RefSeq" id="WP_344285731.1">
    <property type="nucleotide sequence ID" value="NZ_BAAAKV010000154.1"/>
</dbReference>
<keyword evidence="2" id="KW-0238">DNA-binding</keyword>
<dbReference type="PANTHER" id="PTHR44846">
    <property type="entry name" value="MANNOSYL-D-GLYCERATE TRANSPORT/METABOLISM SYSTEM REPRESSOR MNGR-RELATED"/>
    <property type="match status" value="1"/>
</dbReference>
<proteinExistence type="predicted"/>
<feature type="region of interest" description="Disordered" evidence="4">
    <location>
        <begin position="101"/>
        <end position="131"/>
    </location>
</feature>
<dbReference type="SMART" id="SM00866">
    <property type="entry name" value="UTRA"/>
    <property type="match status" value="1"/>
</dbReference>
<sequence>MAVAAYRTVAEDLRRRIGDGEFTPGDPLPSRAELARSYGVGGNVAAAAIRALAAEGLVKGRMGRGVFVRERSSSRTMARSWTQERLQGRLAVTGGGADIDVGTGTDAGTGTVVPGDDDGRTVRGTPRSTTGEAPEEIARRLGLAAAEPVIRSEYLITRDGRPAMFCVSWEPLGITGGTPVSLPGAGPMAGSSVVARMSYIGFRITRSTETVTARTATRAEADVLDLAPGAPVAAIERTYYAGTRPLETADLVVPGERFRLAYEIPAEPADARA</sequence>
<keyword evidence="1" id="KW-0805">Transcription regulation</keyword>
<evidence type="ECO:0000259" key="5">
    <source>
        <dbReference type="PROSITE" id="PS50949"/>
    </source>
</evidence>
<evidence type="ECO:0000256" key="3">
    <source>
        <dbReference type="ARBA" id="ARBA00023163"/>
    </source>
</evidence>
<dbReference type="Gene3D" id="3.40.1410.10">
    <property type="entry name" value="Chorismate lyase-like"/>
    <property type="match status" value="1"/>
</dbReference>
<feature type="compositionally biased region" description="Low complexity" evidence="4">
    <location>
        <begin position="101"/>
        <end position="114"/>
    </location>
</feature>
<keyword evidence="7" id="KW-1185">Reference proteome</keyword>
<dbReference type="InterPro" id="IPR028978">
    <property type="entry name" value="Chorismate_lyase_/UTRA_dom_sf"/>
</dbReference>
<dbReference type="InterPro" id="IPR050679">
    <property type="entry name" value="Bact_HTH_transcr_reg"/>
</dbReference>
<dbReference type="Gene3D" id="1.10.10.10">
    <property type="entry name" value="Winged helix-like DNA-binding domain superfamily/Winged helix DNA-binding domain"/>
    <property type="match status" value="1"/>
</dbReference>
<dbReference type="SMART" id="SM00345">
    <property type="entry name" value="HTH_GNTR"/>
    <property type="match status" value="1"/>
</dbReference>
<dbReference type="PROSITE" id="PS50949">
    <property type="entry name" value="HTH_GNTR"/>
    <property type="match status" value="1"/>
</dbReference>
<evidence type="ECO:0000256" key="2">
    <source>
        <dbReference type="ARBA" id="ARBA00023125"/>
    </source>
</evidence>
<dbReference type="Proteomes" id="UP001501371">
    <property type="component" value="Unassembled WGS sequence"/>
</dbReference>
<keyword evidence="3" id="KW-0804">Transcription</keyword>
<dbReference type="InterPro" id="IPR036388">
    <property type="entry name" value="WH-like_DNA-bd_sf"/>
</dbReference>
<feature type="domain" description="HTH gntR-type" evidence="5">
    <location>
        <begin position="3"/>
        <end position="71"/>
    </location>
</feature>
<organism evidence="6 7">
    <name type="scientific">Streptomyces hebeiensis</name>
    <dbReference type="NCBI Taxonomy" id="229486"/>
    <lineage>
        <taxon>Bacteria</taxon>
        <taxon>Bacillati</taxon>
        <taxon>Actinomycetota</taxon>
        <taxon>Actinomycetes</taxon>
        <taxon>Kitasatosporales</taxon>
        <taxon>Streptomycetaceae</taxon>
        <taxon>Streptomyces</taxon>
    </lineage>
</organism>
<accession>A0ABP4FY97</accession>
<name>A0ABP4FY97_9ACTN</name>
<dbReference type="InterPro" id="IPR011663">
    <property type="entry name" value="UTRA"/>
</dbReference>
<evidence type="ECO:0000256" key="1">
    <source>
        <dbReference type="ARBA" id="ARBA00023015"/>
    </source>
</evidence>
<evidence type="ECO:0000313" key="6">
    <source>
        <dbReference type="EMBL" id="GAA1203267.1"/>
    </source>
</evidence>
<dbReference type="Pfam" id="PF00392">
    <property type="entry name" value="GntR"/>
    <property type="match status" value="1"/>
</dbReference>
<evidence type="ECO:0000256" key="4">
    <source>
        <dbReference type="SAM" id="MobiDB-lite"/>
    </source>
</evidence>
<dbReference type="InterPro" id="IPR000524">
    <property type="entry name" value="Tscrpt_reg_HTH_GntR"/>
</dbReference>